<gene>
    <name evidence="1" type="ORF">NTE_02092</name>
</gene>
<proteinExistence type="predicted"/>
<dbReference type="KEGG" id="nev:NTE_02092"/>
<dbReference type="AlphaFoldDB" id="A0A075MSL6"/>
<dbReference type="RefSeq" id="WP_158385359.1">
    <property type="nucleotide sequence ID" value="NZ_CP007174.1"/>
</dbReference>
<dbReference type="GeneID" id="43502638"/>
<organism evidence="1 2">
    <name type="scientific">Candidatus Nitrososphaera evergladensis SR1</name>
    <dbReference type="NCBI Taxonomy" id="1459636"/>
    <lineage>
        <taxon>Archaea</taxon>
        <taxon>Nitrososphaerota</taxon>
        <taxon>Nitrososphaeria</taxon>
        <taxon>Nitrososphaerales</taxon>
        <taxon>Nitrososphaeraceae</taxon>
        <taxon>Nitrososphaera</taxon>
    </lineage>
</organism>
<dbReference type="EMBL" id="CP007174">
    <property type="protein sequence ID" value="AIF84148.1"/>
    <property type="molecule type" value="Genomic_DNA"/>
</dbReference>
<dbReference type="OrthoDB" id="376201at2157"/>
<accession>A0A075MSL6</accession>
<evidence type="ECO:0000313" key="1">
    <source>
        <dbReference type="EMBL" id="AIF84148.1"/>
    </source>
</evidence>
<dbReference type="HOGENOM" id="CLU_207596_0_0_2"/>
<name>A0A075MSL6_9ARCH</name>
<protein>
    <submittedName>
        <fullName evidence="1">Uncharacterized protein</fullName>
    </submittedName>
</protein>
<keyword evidence="2" id="KW-1185">Reference proteome</keyword>
<evidence type="ECO:0000313" key="2">
    <source>
        <dbReference type="Proteomes" id="UP000028194"/>
    </source>
</evidence>
<reference evidence="1 2" key="1">
    <citation type="journal article" date="2014" name="PLoS ONE">
        <title>Genome Sequence of Candidatus Nitrososphaera evergladensis from Group I.1b Enriched from Everglades Soil Reveals Novel Genomic Features of the Ammonia-Oxidizing Archaea.</title>
        <authorList>
            <person name="Zhalnina K.V."/>
            <person name="Dias R."/>
            <person name="Leonard M.T."/>
            <person name="Dorr de Quadros P."/>
            <person name="Camargo F.A."/>
            <person name="Drew J.C."/>
            <person name="Farmerie W.G."/>
            <person name="Daroub S.H."/>
            <person name="Triplett E.W."/>
        </authorList>
    </citation>
    <scope>NUCLEOTIDE SEQUENCE [LARGE SCALE GENOMIC DNA]</scope>
    <source>
        <strain evidence="1 2">SR1</strain>
    </source>
</reference>
<sequence>MSVNGSPRRCNCDECRDTYSILQELDLFAPAGKAIAAEKKRAITAMAH</sequence>
<dbReference type="Proteomes" id="UP000028194">
    <property type="component" value="Chromosome"/>
</dbReference>